<proteinExistence type="predicted"/>
<sequence>MKSIAVFSVAGAVLLTGFAHAAAIRPVSSNHFITIDGKEVSLEPPNDSAEIEARGHHHGHHLTKAQIMFINNLPVINNGTVVERAESPAPSNQFITIDGKEVSLQPPNKRAEALASSNEYITIDGKEVSLEPPTKSAEFPISDNKFITIGGKEMSLEPPATDTSDLASSDASSQVLEKRCLPLCAPVFP</sequence>
<gene>
    <name evidence="2" type="ORF">B0A48_17272</name>
</gene>
<protein>
    <submittedName>
        <fullName evidence="2">Uncharacterized protein</fullName>
    </submittedName>
</protein>
<dbReference type="InParanoid" id="A0A1V8SBX1"/>
<organism evidence="2 3">
    <name type="scientific">Cryoendolithus antarcticus</name>
    <dbReference type="NCBI Taxonomy" id="1507870"/>
    <lineage>
        <taxon>Eukaryota</taxon>
        <taxon>Fungi</taxon>
        <taxon>Dikarya</taxon>
        <taxon>Ascomycota</taxon>
        <taxon>Pezizomycotina</taxon>
        <taxon>Dothideomycetes</taxon>
        <taxon>Dothideomycetidae</taxon>
        <taxon>Cladosporiales</taxon>
        <taxon>Cladosporiaceae</taxon>
        <taxon>Cryoendolithus</taxon>
    </lineage>
</organism>
<feature type="signal peptide" evidence="1">
    <location>
        <begin position="1"/>
        <end position="23"/>
    </location>
</feature>
<name>A0A1V8SBX1_9PEZI</name>
<feature type="chain" id="PRO_5013026085" evidence="1">
    <location>
        <begin position="24"/>
        <end position="189"/>
    </location>
</feature>
<evidence type="ECO:0000313" key="2">
    <source>
        <dbReference type="EMBL" id="OQN96632.1"/>
    </source>
</evidence>
<dbReference type="EMBL" id="NAJO01000063">
    <property type="protein sequence ID" value="OQN96632.1"/>
    <property type="molecule type" value="Genomic_DNA"/>
</dbReference>
<dbReference type="Proteomes" id="UP000192596">
    <property type="component" value="Unassembled WGS sequence"/>
</dbReference>
<feature type="non-terminal residue" evidence="2">
    <location>
        <position position="189"/>
    </location>
</feature>
<evidence type="ECO:0000256" key="1">
    <source>
        <dbReference type="SAM" id="SignalP"/>
    </source>
</evidence>
<reference evidence="3" key="1">
    <citation type="submission" date="2017-03" db="EMBL/GenBank/DDBJ databases">
        <title>Genomes of endolithic fungi from Antarctica.</title>
        <authorList>
            <person name="Coleine C."/>
            <person name="Masonjones S."/>
            <person name="Stajich J.E."/>
        </authorList>
    </citation>
    <scope>NUCLEOTIDE SEQUENCE [LARGE SCALE GENOMIC DNA]</scope>
    <source>
        <strain evidence="3">CCFEE 5527</strain>
    </source>
</reference>
<keyword evidence="3" id="KW-1185">Reference proteome</keyword>
<evidence type="ECO:0000313" key="3">
    <source>
        <dbReference type="Proteomes" id="UP000192596"/>
    </source>
</evidence>
<keyword evidence="1" id="KW-0732">Signal</keyword>
<comment type="caution">
    <text evidence="2">The sequence shown here is derived from an EMBL/GenBank/DDBJ whole genome shotgun (WGS) entry which is preliminary data.</text>
</comment>
<accession>A0A1V8SBX1</accession>
<dbReference type="AlphaFoldDB" id="A0A1V8SBX1"/>